<evidence type="ECO:0000256" key="4">
    <source>
        <dbReference type="ARBA" id="ARBA00022989"/>
    </source>
</evidence>
<reference evidence="9 10" key="1">
    <citation type="journal article" date="2015" name="Genome Announc.">
        <title>Complete Genome Sequence of the Type Strain Corynebacterium mustelae DSM 45274, Isolated from Various Tissues of a Male Ferret with Lethal Sepsis.</title>
        <authorList>
            <person name="Ruckert C."/>
            <person name="Eimer J."/>
            <person name="Winkler A."/>
            <person name="Tauch A."/>
        </authorList>
    </citation>
    <scope>NUCLEOTIDE SEQUENCE [LARGE SCALE GENOMIC DNA]</scope>
    <source>
        <strain evidence="9 10">DSM 45274</strain>
    </source>
</reference>
<keyword evidence="3 6" id="KW-0812">Transmembrane</keyword>
<dbReference type="RefSeq" id="WP_052844813.1">
    <property type="nucleotide sequence ID" value="NZ_CP011542.1"/>
</dbReference>
<keyword evidence="2" id="KW-1003">Cell membrane</keyword>
<evidence type="ECO:0000256" key="3">
    <source>
        <dbReference type="ARBA" id="ARBA00022692"/>
    </source>
</evidence>
<protein>
    <submittedName>
        <fullName evidence="9">Type II secretion system protein F</fullName>
    </submittedName>
</protein>
<accession>A0A0G3H5W4</accession>
<feature type="chain" id="PRO_5038442058" evidence="7">
    <location>
        <begin position="22"/>
        <end position="203"/>
    </location>
</feature>
<evidence type="ECO:0000313" key="9">
    <source>
        <dbReference type="EMBL" id="AKK07223.1"/>
    </source>
</evidence>
<dbReference type="EMBL" id="CP011542">
    <property type="protein sequence ID" value="AKK07223.1"/>
    <property type="molecule type" value="Genomic_DNA"/>
</dbReference>
<keyword evidence="4 6" id="KW-1133">Transmembrane helix</keyword>
<dbReference type="GO" id="GO:0005886">
    <property type="term" value="C:plasma membrane"/>
    <property type="evidence" value="ECO:0007669"/>
    <property type="project" value="UniProtKB-SubCell"/>
</dbReference>
<dbReference type="PANTHER" id="PTHR35007:SF3">
    <property type="entry name" value="POSSIBLE CONSERVED ALANINE RICH MEMBRANE PROTEIN"/>
    <property type="match status" value="1"/>
</dbReference>
<dbReference type="STRING" id="571915.CMUST_14650"/>
<keyword evidence="5 6" id="KW-0472">Membrane</keyword>
<evidence type="ECO:0000256" key="1">
    <source>
        <dbReference type="ARBA" id="ARBA00004651"/>
    </source>
</evidence>
<comment type="subcellular location">
    <subcellularLocation>
        <location evidence="1">Cell membrane</location>
        <topology evidence="1">Multi-pass membrane protein</topology>
    </subcellularLocation>
</comment>
<feature type="domain" description="Type II secretion system protein GspF" evidence="8">
    <location>
        <begin position="71"/>
        <end position="189"/>
    </location>
</feature>
<evidence type="ECO:0000256" key="5">
    <source>
        <dbReference type="ARBA" id="ARBA00023136"/>
    </source>
</evidence>
<dbReference type="InterPro" id="IPR018076">
    <property type="entry name" value="T2SS_GspF_dom"/>
</dbReference>
<dbReference type="OrthoDB" id="3267562at2"/>
<reference evidence="10" key="2">
    <citation type="submission" date="2015-05" db="EMBL/GenBank/DDBJ databases">
        <title>Complete genome sequence of Corynebacterium mustelae DSM 45274, isolated from various tissues of a male ferret with lethal sepsis.</title>
        <authorList>
            <person name="Ruckert C."/>
            <person name="Albersmeier A."/>
            <person name="Winkler A."/>
            <person name="Tauch A."/>
        </authorList>
    </citation>
    <scope>NUCLEOTIDE SEQUENCE [LARGE SCALE GENOMIC DNA]</scope>
    <source>
        <strain evidence="10">DSM 45274</strain>
    </source>
</reference>
<dbReference type="PANTHER" id="PTHR35007">
    <property type="entry name" value="INTEGRAL MEMBRANE PROTEIN-RELATED"/>
    <property type="match status" value="1"/>
</dbReference>
<evidence type="ECO:0000256" key="6">
    <source>
        <dbReference type="SAM" id="Phobius"/>
    </source>
</evidence>
<gene>
    <name evidence="9" type="ORF">CMUST_14650</name>
</gene>
<organism evidence="9 10">
    <name type="scientific">Corynebacterium mustelae</name>
    <dbReference type="NCBI Taxonomy" id="571915"/>
    <lineage>
        <taxon>Bacteria</taxon>
        <taxon>Bacillati</taxon>
        <taxon>Actinomycetota</taxon>
        <taxon>Actinomycetes</taxon>
        <taxon>Mycobacteriales</taxon>
        <taxon>Corynebacteriaceae</taxon>
        <taxon>Corynebacterium</taxon>
    </lineage>
</organism>
<dbReference type="AlphaFoldDB" id="A0A0G3H5W4"/>
<evidence type="ECO:0000256" key="7">
    <source>
        <dbReference type="SAM" id="SignalP"/>
    </source>
</evidence>
<feature type="transmembrane region" description="Helical" evidence="6">
    <location>
        <begin position="170"/>
        <end position="194"/>
    </location>
</feature>
<sequence length="203" mass="21381">MIIIAALLAGCAIMLAGPNPALRISTTTEKPIGTKIRDGPLQSTLYRLYNKLHRRTPKTDTDPVAAAADLELYAACVEAGLSPAHAAAAVATASNSPSWHRTASLLELGISAEKAWAELYSDSHYAHVATLAANSQRSGAALAQGYRDGAEKLRQDANDHATARAERAGVLIALPLTLCYLPAFFLLGLAPVVLELGLKIITT</sequence>
<name>A0A0G3H5W4_9CORY</name>
<dbReference type="KEGG" id="cmv:CMUST_14650"/>
<dbReference type="Proteomes" id="UP000035199">
    <property type="component" value="Chromosome"/>
</dbReference>
<evidence type="ECO:0000256" key="2">
    <source>
        <dbReference type="ARBA" id="ARBA00022475"/>
    </source>
</evidence>
<keyword evidence="7" id="KW-0732">Signal</keyword>
<dbReference type="PATRIC" id="fig|571915.4.peg.3149"/>
<feature type="signal peptide" evidence="7">
    <location>
        <begin position="1"/>
        <end position="21"/>
    </location>
</feature>
<keyword evidence="10" id="KW-1185">Reference proteome</keyword>
<evidence type="ECO:0000259" key="8">
    <source>
        <dbReference type="Pfam" id="PF00482"/>
    </source>
</evidence>
<dbReference type="Pfam" id="PF00482">
    <property type="entry name" value="T2SSF"/>
    <property type="match status" value="1"/>
</dbReference>
<evidence type="ECO:0000313" key="10">
    <source>
        <dbReference type="Proteomes" id="UP000035199"/>
    </source>
</evidence>
<proteinExistence type="predicted"/>